<dbReference type="PANTHER" id="PTHR14742">
    <property type="entry name" value="RIBONUCLEASE P SUBUNIT P21"/>
    <property type="match status" value="1"/>
</dbReference>
<evidence type="ECO:0000256" key="4">
    <source>
        <dbReference type="ARBA" id="ARBA00038402"/>
    </source>
</evidence>
<accession>A0A6G0WBL8</accession>
<comment type="similarity">
    <text evidence="4">Belongs to the eukaryotic/archaeal RNase P protein component 4 family.</text>
</comment>
<comment type="caution">
    <text evidence="6">The sequence shown here is derived from an EMBL/GenBank/DDBJ whole genome shotgun (WGS) entry which is preliminary data.</text>
</comment>
<evidence type="ECO:0000256" key="3">
    <source>
        <dbReference type="ARBA" id="ARBA00022833"/>
    </source>
</evidence>
<feature type="region of interest" description="Disordered" evidence="5">
    <location>
        <begin position="170"/>
        <end position="240"/>
    </location>
</feature>
<gene>
    <name evidence="6" type="ORF">Ae201684_016715</name>
</gene>
<proteinExistence type="inferred from homology"/>
<dbReference type="InterPro" id="IPR007175">
    <property type="entry name" value="Rpr2/Snm1/Rpp21"/>
</dbReference>
<dbReference type="GO" id="GO:0008033">
    <property type="term" value="P:tRNA processing"/>
    <property type="evidence" value="ECO:0007669"/>
    <property type="project" value="UniProtKB-KW"/>
</dbReference>
<dbReference type="AlphaFoldDB" id="A0A6G0WBL8"/>
<dbReference type="Proteomes" id="UP000481153">
    <property type="component" value="Unassembled WGS sequence"/>
</dbReference>
<evidence type="ECO:0000313" key="7">
    <source>
        <dbReference type="Proteomes" id="UP000481153"/>
    </source>
</evidence>
<dbReference type="Gene3D" id="6.20.50.20">
    <property type="match status" value="1"/>
</dbReference>
<dbReference type="GO" id="GO:0046872">
    <property type="term" value="F:metal ion binding"/>
    <property type="evidence" value="ECO:0007669"/>
    <property type="project" value="UniProtKB-KW"/>
</dbReference>
<dbReference type="Pfam" id="PF04032">
    <property type="entry name" value="Rpr2"/>
    <property type="match status" value="1"/>
</dbReference>
<protein>
    <submittedName>
        <fullName evidence="6">Uncharacterized protein</fullName>
    </submittedName>
</protein>
<dbReference type="PANTHER" id="PTHR14742:SF0">
    <property type="entry name" value="RIBONUCLEASE P PROTEIN SUBUNIT P21"/>
    <property type="match status" value="1"/>
</dbReference>
<dbReference type="EMBL" id="VJMJ01000266">
    <property type="protein sequence ID" value="KAF0724649.1"/>
    <property type="molecule type" value="Genomic_DNA"/>
</dbReference>
<keyword evidence="7" id="KW-1185">Reference proteome</keyword>
<reference evidence="6 7" key="1">
    <citation type="submission" date="2019-07" db="EMBL/GenBank/DDBJ databases">
        <title>Genomics analysis of Aphanomyces spp. identifies a new class of oomycete effector associated with host adaptation.</title>
        <authorList>
            <person name="Gaulin E."/>
        </authorList>
    </citation>
    <scope>NUCLEOTIDE SEQUENCE [LARGE SCALE GENOMIC DNA]</scope>
    <source>
        <strain evidence="6 7">ATCC 201684</strain>
    </source>
</reference>
<evidence type="ECO:0000256" key="5">
    <source>
        <dbReference type="SAM" id="MobiDB-lite"/>
    </source>
</evidence>
<evidence type="ECO:0000256" key="1">
    <source>
        <dbReference type="ARBA" id="ARBA00022694"/>
    </source>
</evidence>
<evidence type="ECO:0000313" key="6">
    <source>
        <dbReference type="EMBL" id="KAF0724649.1"/>
    </source>
</evidence>
<keyword evidence="1" id="KW-0819">tRNA processing</keyword>
<evidence type="ECO:0000256" key="2">
    <source>
        <dbReference type="ARBA" id="ARBA00022723"/>
    </source>
</evidence>
<name>A0A6G0WBL8_9STRA</name>
<keyword evidence="3" id="KW-0862">Zinc</keyword>
<dbReference type="GO" id="GO:0005655">
    <property type="term" value="C:nucleolar ribonuclease P complex"/>
    <property type="evidence" value="ECO:0007669"/>
    <property type="project" value="TreeGrafter"/>
</dbReference>
<dbReference type="VEuPathDB" id="FungiDB:AeMF1_009712"/>
<keyword evidence="2" id="KW-0479">Metal-binding</keyword>
<organism evidence="6 7">
    <name type="scientific">Aphanomyces euteiches</name>
    <dbReference type="NCBI Taxonomy" id="100861"/>
    <lineage>
        <taxon>Eukaryota</taxon>
        <taxon>Sar</taxon>
        <taxon>Stramenopiles</taxon>
        <taxon>Oomycota</taxon>
        <taxon>Saprolegniomycetes</taxon>
        <taxon>Saprolegniales</taxon>
        <taxon>Verrucalvaceae</taxon>
        <taxon>Aphanomyces</taxon>
    </lineage>
</organism>
<sequence length="240" mass="26495">MEAQWAQELEQCVVDKVLLRRLLFHWCTAHAMLRRLDDSQPESAENSNESEMSTKSGPLMLSHIHATAFLRLIRTMQVSPDKPLSKPLPKSLLECFCPSCSSLLMPGKSSTVRIVHQSHKAPINKKLARQHAASKRKAKILHKPVAPFVHVRNAVITTCLRCQYRHTAPGAPVRKRQIKPTAPAPPPAAPVQQPLKRPGGLFGPPASPPRKLLDGPVKKKKKKAGEAPPSALDSFLKSLQ</sequence>